<feature type="non-terminal residue" evidence="2">
    <location>
        <position position="1"/>
    </location>
</feature>
<evidence type="ECO:0000313" key="3">
    <source>
        <dbReference type="Proteomes" id="UP001482620"/>
    </source>
</evidence>
<evidence type="ECO:0000313" key="2">
    <source>
        <dbReference type="EMBL" id="MEQ2253679.1"/>
    </source>
</evidence>
<proteinExistence type="predicted"/>
<dbReference type="Proteomes" id="UP001482620">
    <property type="component" value="Unassembled WGS sequence"/>
</dbReference>
<name>A0ABV0V9H6_9TELE</name>
<feature type="region of interest" description="Disordered" evidence="1">
    <location>
        <begin position="50"/>
        <end position="71"/>
    </location>
</feature>
<organism evidence="2 3">
    <name type="scientific">Ilyodon furcidens</name>
    <name type="common">goldbreast splitfin</name>
    <dbReference type="NCBI Taxonomy" id="33524"/>
    <lineage>
        <taxon>Eukaryota</taxon>
        <taxon>Metazoa</taxon>
        <taxon>Chordata</taxon>
        <taxon>Craniata</taxon>
        <taxon>Vertebrata</taxon>
        <taxon>Euteleostomi</taxon>
        <taxon>Actinopterygii</taxon>
        <taxon>Neopterygii</taxon>
        <taxon>Teleostei</taxon>
        <taxon>Neoteleostei</taxon>
        <taxon>Acanthomorphata</taxon>
        <taxon>Ovalentaria</taxon>
        <taxon>Atherinomorphae</taxon>
        <taxon>Cyprinodontiformes</taxon>
        <taxon>Goodeidae</taxon>
        <taxon>Ilyodon</taxon>
    </lineage>
</organism>
<comment type="caution">
    <text evidence="2">The sequence shown here is derived from an EMBL/GenBank/DDBJ whole genome shotgun (WGS) entry which is preliminary data.</text>
</comment>
<protein>
    <submittedName>
        <fullName evidence="2">Uncharacterized protein</fullName>
    </submittedName>
</protein>
<keyword evidence="3" id="KW-1185">Reference proteome</keyword>
<evidence type="ECO:0000256" key="1">
    <source>
        <dbReference type="SAM" id="MobiDB-lite"/>
    </source>
</evidence>
<dbReference type="EMBL" id="JAHRIQ010099075">
    <property type="protein sequence ID" value="MEQ2253679.1"/>
    <property type="molecule type" value="Genomic_DNA"/>
</dbReference>
<feature type="compositionally biased region" description="Polar residues" evidence="1">
    <location>
        <begin position="54"/>
        <end position="71"/>
    </location>
</feature>
<sequence length="71" mass="7953">LSVTQKQEGCSDGKKDPIKHQIIIHLPENRSRSFSQPRGELFWYQRHQPLPLPTANTSSDSGSAFESTTEG</sequence>
<gene>
    <name evidence="2" type="ORF">ILYODFUR_034796</name>
</gene>
<reference evidence="2 3" key="1">
    <citation type="submission" date="2021-06" db="EMBL/GenBank/DDBJ databases">
        <authorList>
            <person name="Palmer J.M."/>
        </authorList>
    </citation>
    <scope>NUCLEOTIDE SEQUENCE [LARGE SCALE GENOMIC DNA]</scope>
    <source>
        <strain evidence="3">if_2019</strain>
        <tissue evidence="2">Muscle</tissue>
    </source>
</reference>
<accession>A0ABV0V9H6</accession>